<dbReference type="PANTHER" id="PTHR47908:SF2">
    <property type="entry name" value="TETRATRICOPEPTIDE REPEAT (TPR)-LIKE SUPERFAMILY PROTEIN"/>
    <property type="match status" value="1"/>
</dbReference>
<protein>
    <submittedName>
        <fullName evidence="3">Uncharacterized protein</fullName>
    </submittedName>
</protein>
<dbReference type="InterPro" id="IPR011990">
    <property type="entry name" value="TPR-like_helical_dom_sf"/>
</dbReference>
<comment type="caution">
    <text evidence="3">The sequence shown here is derived from an EMBL/GenBank/DDBJ whole genome shotgun (WGS) entry which is preliminary data.</text>
</comment>
<evidence type="ECO:0000313" key="3">
    <source>
        <dbReference type="EMBL" id="CAH0374964.1"/>
    </source>
</evidence>
<dbReference type="InterPro" id="IPR019734">
    <property type="entry name" value="TPR_rpt"/>
</dbReference>
<sequence>CISAKLSGAKLAVCAAAVAMRVLALLAVALRTTSLRVSRRRLAVAAPAPLAALATPAVASDARTYARQGMTAFEKGDVEESIKLFDAAEEADPRYATRLWQRGLSYYYADRFKDARKQFLMDVAENPNDTEEAVWHLLAMARTEGLAKARPQMIKMGRDPRRVMRTVEEAFRNGDAESIGALEQIATDGGAGDRFYASLYRGLLAEAAGQPKVSADWISRAVDNREYASSGDYMYALAKVHQSRRKK</sequence>
<keyword evidence="2" id="KW-0812">Transmembrane</keyword>
<proteinExistence type="predicted"/>
<feature type="non-terminal residue" evidence="3">
    <location>
        <position position="1"/>
    </location>
</feature>
<evidence type="ECO:0000256" key="1">
    <source>
        <dbReference type="PROSITE-ProRule" id="PRU00339"/>
    </source>
</evidence>
<dbReference type="GO" id="GO:0009507">
    <property type="term" value="C:chloroplast"/>
    <property type="evidence" value="ECO:0007669"/>
    <property type="project" value="TreeGrafter"/>
</dbReference>
<evidence type="ECO:0000256" key="2">
    <source>
        <dbReference type="SAM" id="Phobius"/>
    </source>
</evidence>
<name>A0A8J2X0F3_9STRA</name>
<feature type="transmembrane region" description="Helical" evidence="2">
    <location>
        <begin position="6"/>
        <end position="30"/>
    </location>
</feature>
<dbReference type="PANTHER" id="PTHR47908">
    <property type="match status" value="1"/>
</dbReference>
<keyword evidence="2" id="KW-0472">Membrane</keyword>
<dbReference type="SUPFAM" id="SSF48452">
    <property type="entry name" value="TPR-like"/>
    <property type="match status" value="1"/>
</dbReference>
<keyword evidence="1" id="KW-0802">TPR repeat</keyword>
<dbReference type="EMBL" id="CAKKNE010000004">
    <property type="protein sequence ID" value="CAH0374964.1"/>
    <property type="molecule type" value="Genomic_DNA"/>
</dbReference>
<feature type="repeat" description="TPR" evidence="1">
    <location>
        <begin position="62"/>
        <end position="95"/>
    </location>
</feature>
<dbReference type="AlphaFoldDB" id="A0A8J2X0F3"/>
<dbReference type="Gene3D" id="1.25.40.10">
    <property type="entry name" value="Tetratricopeptide repeat domain"/>
    <property type="match status" value="1"/>
</dbReference>
<keyword evidence="4" id="KW-1185">Reference proteome</keyword>
<reference evidence="3" key="1">
    <citation type="submission" date="2021-11" db="EMBL/GenBank/DDBJ databases">
        <authorList>
            <consortium name="Genoscope - CEA"/>
            <person name="William W."/>
        </authorList>
    </citation>
    <scope>NUCLEOTIDE SEQUENCE</scope>
</reference>
<accession>A0A8J2X0F3</accession>
<dbReference type="OrthoDB" id="2017782at2759"/>
<organism evidence="3 4">
    <name type="scientific">Pelagomonas calceolata</name>
    <dbReference type="NCBI Taxonomy" id="35677"/>
    <lineage>
        <taxon>Eukaryota</taxon>
        <taxon>Sar</taxon>
        <taxon>Stramenopiles</taxon>
        <taxon>Ochrophyta</taxon>
        <taxon>Pelagophyceae</taxon>
        <taxon>Pelagomonadales</taxon>
        <taxon>Pelagomonadaceae</taxon>
        <taxon>Pelagomonas</taxon>
    </lineage>
</organism>
<dbReference type="PROSITE" id="PS50005">
    <property type="entry name" value="TPR"/>
    <property type="match status" value="1"/>
</dbReference>
<dbReference type="SMART" id="SM00028">
    <property type="entry name" value="TPR"/>
    <property type="match status" value="2"/>
</dbReference>
<dbReference type="Proteomes" id="UP000789595">
    <property type="component" value="Unassembled WGS sequence"/>
</dbReference>
<gene>
    <name evidence="3" type="ORF">PECAL_4P22780</name>
</gene>
<evidence type="ECO:0000313" key="4">
    <source>
        <dbReference type="Proteomes" id="UP000789595"/>
    </source>
</evidence>
<keyword evidence="2" id="KW-1133">Transmembrane helix</keyword>